<dbReference type="Gene3D" id="3.40.50.1820">
    <property type="entry name" value="alpha/beta hydrolase"/>
    <property type="match status" value="1"/>
</dbReference>
<sequence>MSRPMYGGLRLRGELIRAFNLFPKEDINIIDGPDSSIFHDSPRLVEKRFNLPNLVGSGVSVEDLGHHAGYFKIEHSHAARIFYLFFESRTNNKDPVVIWLTGGPGCSSELAVF</sequence>
<evidence type="ECO:0000313" key="3">
    <source>
        <dbReference type="Proteomes" id="UP000006882"/>
    </source>
</evidence>
<dbReference type="SUPFAM" id="SSF53474">
    <property type="entry name" value="alpha/beta-Hydrolases"/>
    <property type="match status" value="1"/>
</dbReference>
<comment type="similarity">
    <text evidence="1">Belongs to the peptidase S10 family.</text>
</comment>
<evidence type="ECO:0000313" key="2">
    <source>
        <dbReference type="EMBL" id="ONI27672.1"/>
    </source>
</evidence>
<reference evidence="2 3" key="1">
    <citation type="journal article" date="2013" name="Nat. Genet.">
        <title>The high-quality draft genome of peach (Prunus persica) identifies unique patterns of genetic diversity, domestication and genome evolution.</title>
        <authorList>
            <consortium name="International Peach Genome Initiative"/>
            <person name="Verde I."/>
            <person name="Abbott A.G."/>
            <person name="Scalabrin S."/>
            <person name="Jung S."/>
            <person name="Shu S."/>
            <person name="Marroni F."/>
            <person name="Zhebentyayeva T."/>
            <person name="Dettori M.T."/>
            <person name="Grimwood J."/>
            <person name="Cattonaro F."/>
            <person name="Zuccolo A."/>
            <person name="Rossini L."/>
            <person name="Jenkins J."/>
            <person name="Vendramin E."/>
            <person name="Meisel L.A."/>
            <person name="Decroocq V."/>
            <person name="Sosinski B."/>
            <person name="Prochnik S."/>
            <person name="Mitros T."/>
            <person name="Policriti A."/>
            <person name="Cipriani G."/>
            <person name="Dondini L."/>
            <person name="Ficklin S."/>
            <person name="Goodstein D.M."/>
            <person name="Xuan P."/>
            <person name="Del Fabbro C."/>
            <person name="Aramini V."/>
            <person name="Copetti D."/>
            <person name="Gonzalez S."/>
            <person name="Horner D.S."/>
            <person name="Falchi R."/>
            <person name="Lucas S."/>
            <person name="Mica E."/>
            <person name="Maldonado J."/>
            <person name="Lazzari B."/>
            <person name="Bielenberg D."/>
            <person name="Pirona R."/>
            <person name="Miculan M."/>
            <person name="Barakat A."/>
            <person name="Testolin R."/>
            <person name="Stella A."/>
            <person name="Tartarini S."/>
            <person name="Tonutti P."/>
            <person name="Arus P."/>
            <person name="Orellana A."/>
            <person name="Wells C."/>
            <person name="Main D."/>
            <person name="Vizzotto G."/>
            <person name="Silva H."/>
            <person name="Salamini F."/>
            <person name="Schmutz J."/>
            <person name="Morgante M."/>
            <person name="Rokhsar D.S."/>
        </authorList>
    </citation>
    <scope>NUCLEOTIDE SEQUENCE [LARGE SCALE GENOMIC DNA]</scope>
    <source>
        <strain evidence="3">cv. Nemared</strain>
    </source>
</reference>
<dbReference type="eggNOG" id="KOG1282">
    <property type="taxonomic scope" value="Eukaryota"/>
</dbReference>
<dbReference type="Proteomes" id="UP000006882">
    <property type="component" value="Chromosome G1"/>
</dbReference>
<dbReference type="GO" id="GO:0004185">
    <property type="term" value="F:serine-type carboxypeptidase activity"/>
    <property type="evidence" value="ECO:0007669"/>
    <property type="project" value="InterPro"/>
</dbReference>
<dbReference type="AlphaFoldDB" id="M5XUQ0"/>
<gene>
    <name evidence="2" type="ORF">PRUPE_1G099300</name>
</gene>
<organism evidence="2 3">
    <name type="scientific">Prunus persica</name>
    <name type="common">Peach</name>
    <name type="synonym">Amygdalus persica</name>
    <dbReference type="NCBI Taxonomy" id="3760"/>
    <lineage>
        <taxon>Eukaryota</taxon>
        <taxon>Viridiplantae</taxon>
        <taxon>Streptophyta</taxon>
        <taxon>Embryophyta</taxon>
        <taxon>Tracheophyta</taxon>
        <taxon>Spermatophyta</taxon>
        <taxon>Magnoliopsida</taxon>
        <taxon>eudicotyledons</taxon>
        <taxon>Gunneridae</taxon>
        <taxon>Pentapetalae</taxon>
        <taxon>rosids</taxon>
        <taxon>fabids</taxon>
        <taxon>Rosales</taxon>
        <taxon>Rosaceae</taxon>
        <taxon>Amygdaloideae</taxon>
        <taxon>Amygdaleae</taxon>
        <taxon>Prunus</taxon>
    </lineage>
</organism>
<evidence type="ECO:0000256" key="1">
    <source>
        <dbReference type="ARBA" id="ARBA00009431"/>
    </source>
</evidence>
<name>M5XUQ0_PRUPE</name>
<dbReference type="GO" id="GO:0006508">
    <property type="term" value="P:proteolysis"/>
    <property type="evidence" value="ECO:0007669"/>
    <property type="project" value="InterPro"/>
</dbReference>
<dbReference type="HOGENOM" id="CLU_2137813_0_0_1"/>
<dbReference type="Pfam" id="PF00450">
    <property type="entry name" value="Peptidase_S10"/>
    <property type="match status" value="1"/>
</dbReference>
<proteinExistence type="inferred from homology"/>
<dbReference type="InterPro" id="IPR029058">
    <property type="entry name" value="AB_hydrolase_fold"/>
</dbReference>
<keyword evidence="3" id="KW-1185">Reference proteome</keyword>
<dbReference type="EMBL" id="CM007651">
    <property type="protein sequence ID" value="ONI27672.1"/>
    <property type="molecule type" value="Genomic_DNA"/>
</dbReference>
<dbReference type="Gramene" id="ONI27672">
    <property type="protein sequence ID" value="ONI27672"/>
    <property type="gene ID" value="PRUPE_1G099300"/>
</dbReference>
<protein>
    <submittedName>
        <fullName evidence="2">Uncharacterized protein</fullName>
    </submittedName>
</protein>
<accession>M5XUQ0</accession>
<dbReference type="InterPro" id="IPR001563">
    <property type="entry name" value="Peptidase_S10"/>
</dbReference>